<feature type="transmembrane region" description="Helical" evidence="1">
    <location>
        <begin position="145"/>
        <end position="164"/>
    </location>
</feature>
<dbReference type="AlphaFoldDB" id="A0A934IM58"/>
<sequence>DLARRQGKKVEKSLTAQWGGYPSKLMLRHNDETVDAHTKKRYHNRAEALIEGMNMPSPEEEQASPKEADAKYESVVRYLLANTRDSSRFGLLFKENTAYGFRRNLYGLKSAGLALLIGCFCFVAYDSRDLLLSGELPGPPAVYLLVAYVVSGVLWLVLVTASSVRDAADEYARQLLTSLEVL</sequence>
<protein>
    <submittedName>
        <fullName evidence="2">Uncharacterized protein</fullName>
    </submittedName>
</protein>
<evidence type="ECO:0000313" key="2">
    <source>
        <dbReference type="EMBL" id="MBJ3764579.1"/>
    </source>
</evidence>
<proteinExistence type="predicted"/>
<evidence type="ECO:0000313" key="3">
    <source>
        <dbReference type="Proteomes" id="UP000642488"/>
    </source>
</evidence>
<dbReference type="EMBL" id="JAEKPD010000031">
    <property type="protein sequence ID" value="MBJ3764579.1"/>
    <property type="molecule type" value="Genomic_DNA"/>
</dbReference>
<feature type="non-terminal residue" evidence="2">
    <location>
        <position position="1"/>
    </location>
</feature>
<accession>A0A934IM58</accession>
<comment type="caution">
    <text evidence="2">The sequence shown here is derived from an EMBL/GenBank/DDBJ whole genome shotgun (WGS) entry which is preliminary data.</text>
</comment>
<keyword evidence="1" id="KW-1133">Transmembrane helix</keyword>
<reference evidence="2" key="1">
    <citation type="submission" date="2020-12" db="EMBL/GenBank/DDBJ databases">
        <title>Bacterial taxonomy.</title>
        <authorList>
            <person name="Pan X."/>
        </authorList>
    </citation>
    <scope>NUCLEOTIDE SEQUENCE</scope>
    <source>
        <strain evidence="2">KCTC 52957</strain>
    </source>
</reference>
<dbReference type="Proteomes" id="UP000642488">
    <property type="component" value="Unassembled WGS sequence"/>
</dbReference>
<keyword evidence="3" id="KW-1185">Reference proteome</keyword>
<feature type="transmembrane region" description="Helical" evidence="1">
    <location>
        <begin position="106"/>
        <end position="125"/>
    </location>
</feature>
<keyword evidence="1" id="KW-0812">Transmembrane</keyword>
<organism evidence="2 3">
    <name type="scientific">Palleronia pontilimi</name>
    <dbReference type="NCBI Taxonomy" id="1964209"/>
    <lineage>
        <taxon>Bacteria</taxon>
        <taxon>Pseudomonadati</taxon>
        <taxon>Pseudomonadota</taxon>
        <taxon>Alphaproteobacteria</taxon>
        <taxon>Rhodobacterales</taxon>
        <taxon>Roseobacteraceae</taxon>
        <taxon>Palleronia</taxon>
    </lineage>
</organism>
<name>A0A934IM58_9RHOB</name>
<gene>
    <name evidence="2" type="ORF">ILP92_17730</name>
</gene>
<evidence type="ECO:0000256" key="1">
    <source>
        <dbReference type="SAM" id="Phobius"/>
    </source>
</evidence>
<dbReference type="RefSeq" id="WP_198917751.1">
    <property type="nucleotide sequence ID" value="NZ_JAEKPD010000031.1"/>
</dbReference>
<keyword evidence="1" id="KW-0472">Membrane</keyword>